<dbReference type="InterPro" id="IPR041677">
    <property type="entry name" value="DNA2/NAM7_AAA_11"/>
</dbReference>
<feature type="signal peptide" evidence="1">
    <location>
        <begin position="1"/>
        <end position="22"/>
    </location>
</feature>
<name>A0ABQ8UIC8_9EUKA</name>
<dbReference type="Pfam" id="PF13086">
    <property type="entry name" value="AAA_11"/>
    <property type="match status" value="1"/>
</dbReference>
<evidence type="ECO:0000313" key="4">
    <source>
        <dbReference type="Proteomes" id="UP001141327"/>
    </source>
</evidence>
<dbReference type="PANTHER" id="PTHR10887">
    <property type="entry name" value="DNA2/NAM7 HELICASE FAMILY"/>
    <property type="match status" value="1"/>
</dbReference>
<protein>
    <recommendedName>
        <fullName evidence="2">DNA2/NAM7 helicase helicase domain-containing protein</fullName>
    </recommendedName>
</protein>
<dbReference type="EMBL" id="JAPMOS010000066">
    <property type="protein sequence ID" value="KAJ4456570.1"/>
    <property type="molecule type" value="Genomic_DNA"/>
</dbReference>
<keyword evidence="1" id="KW-0732">Signal</keyword>
<evidence type="ECO:0000313" key="3">
    <source>
        <dbReference type="EMBL" id="KAJ4456570.1"/>
    </source>
</evidence>
<feature type="domain" description="DNA2/NAM7 helicase helicase" evidence="2">
    <location>
        <begin position="438"/>
        <end position="506"/>
    </location>
</feature>
<dbReference type="PANTHER" id="PTHR10887:SF495">
    <property type="entry name" value="HELICASE SENATAXIN ISOFORM X1-RELATED"/>
    <property type="match status" value="1"/>
</dbReference>
<feature type="chain" id="PRO_5045634217" description="DNA2/NAM7 helicase helicase domain-containing protein" evidence="1">
    <location>
        <begin position="23"/>
        <end position="518"/>
    </location>
</feature>
<keyword evidence="4" id="KW-1185">Reference proteome</keyword>
<gene>
    <name evidence="3" type="ORF">PAPYR_8135</name>
</gene>
<dbReference type="InterPro" id="IPR045055">
    <property type="entry name" value="DNA2/NAM7-like"/>
</dbReference>
<dbReference type="SUPFAM" id="SSF52540">
    <property type="entry name" value="P-loop containing nucleoside triphosphate hydrolases"/>
    <property type="match status" value="1"/>
</dbReference>
<reference evidence="3" key="1">
    <citation type="journal article" date="2022" name="bioRxiv">
        <title>Genomics of Preaxostyla Flagellates Illuminates Evolutionary Transitions and the Path Towards Mitochondrial Loss.</title>
        <authorList>
            <person name="Novak L.V.F."/>
            <person name="Treitli S.C."/>
            <person name="Pyrih J."/>
            <person name="Halakuc P."/>
            <person name="Pipaliya S.V."/>
            <person name="Vacek V."/>
            <person name="Brzon O."/>
            <person name="Soukal P."/>
            <person name="Eme L."/>
            <person name="Dacks J.B."/>
            <person name="Karnkowska A."/>
            <person name="Elias M."/>
            <person name="Hampl V."/>
        </authorList>
    </citation>
    <scope>NUCLEOTIDE SEQUENCE</scope>
    <source>
        <strain evidence="3">RCP-MX</strain>
    </source>
</reference>
<dbReference type="Gene3D" id="3.40.50.300">
    <property type="entry name" value="P-loop containing nucleotide triphosphate hydrolases"/>
    <property type="match status" value="1"/>
</dbReference>
<dbReference type="Proteomes" id="UP001141327">
    <property type="component" value="Unassembled WGS sequence"/>
</dbReference>
<organism evidence="3 4">
    <name type="scientific">Paratrimastix pyriformis</name>
    <dbReference type="NCBI Taxonomy" id="342808"/>
    <lineage>
        <taxon>Eukaryota</taxon>
        <taxon>Metamonada</taxon>
        <taxon>Preaxostyla</taxon>
        <taxon>Paratrimastigidae</taxon>
        <taxon>Paratrimastix</taxon>
    </lineage>
</organism>
<accession>A0ABQ8UIC8</accession>
<dbReference type="InterPro" id="IPR027417">
    <property type="entry name" value="P-loop_NTPase"/>
</dbReference>
<proteinExistence type="predicted"/>
<evidence type="ECO:0000256" key="1">
    <source>
        <dbReference type="SAM" id="SignalP"/>
    </source>
</evidence>
<sequence>MFHFYLCAGAPLMLLVPLGTDAKAISPLPVVLSIKLVRVSIHNTVWRTTGAPGMSDGGSIKCPTGSLYPAVKVMEQPPTDPPEKTGVPVSPSTILFPCESIKPQWRGIALDVAATLMTQNARFQSFPVPICFADTMMITLDPELLYIIRKANVEQCFVREEPVTTQFGSLYFFESVRVEGAALSDGHIDTAVSLPEIPKGVELSDEVGHFDVDLLSMTPSIVAAWAEHPPSFPTIPLVFRDSYEYYSATFYRPLLDEATAQIYQALHPDVNSDGEATRELLTLTDVMLTPPDPRADAAIIPLVRCEAIIDPSQLPAAQRLLPSDLLVLRLSLRGDAGPVWMGLSEGTIAGNPLHLRIMCLSVPEVRQILDTANPSLSVEITCVTNFGPMRRVGRALRIAPHVSFMETLLTGRPSGSRGRSLNYATQRSIQEAVARFGLNDSQQTALEAVLDGNGISLVQGPPGTGKTHTVDAIISCMTTKLGGRGCLLVTAQTHIAVHNVLASFYRSVDAPTGHAPLS</sequence>
<evidence type="ECO:0000259" key="2">
    <source>
        <dbReference type="Pfam" id="PF13086"/>
    </source>
</evidence>
<comment type="caution">
    <text evidence="3">The sequence shown here is derived from an EMBL/GenBank/DDBJ whole genome shotgun (WGS) entry which is preliminary data.</text>
</comment>